<evidence type="ECO:0000256" key="2">
    <source>
        <dbReference type="SAM" id="SignalP"/>
    </source>
</evidence>
<dbReference type="PANTHER" id="PTHR43308:SF5">
    <property type="entry name" value="S-LAYER PROTEIN _ PEPTIDOGLYCAN ENDO-BETA-N-ACETYLGLUCOSAMINIDASE"/>
    <property type="match status" value="1"/>
</dbReference>
<dbReference type="STRING" id="574376.BAMA_24345"/>
<evidence type="ECO:0000259" key="3">
    <source>
        <dbReference type="PROSITE" id="PS51272"/>
    </source>
</evidence>
<feature type="domain" description="SLH" evidence="3">
    <location>
        <begin position="145"/>
        <end position="206"/>
    </location>
</feature>
<dbReference type="OrthoDB" id="9816557at2"/>
<evidence type="ECO:0000313" key="4">
    <source>
        <dbReference type="EMBL" id="KEK19144.1"/>
    </source>
</evidence>
<proteinExistence type="predicted"/>
<dbReference type="PANTHER" id="PTHR43308">
    <property type="entry name" value="OUTER MEMBRANE PROTEIN ALPHA-RELATED"/>
    <property type="match status" value="1"/>
</dbReference>
<dbReference type="PROSITE" id="PS51272">
    <property type="entry name" value="SLH"/>
    <property type="match status" value="3"/>
</dbReference>
<sequence>MKKFSKGVTALALTGSLLLTPMSAFAANDDITGHMFEPQMRVLIDRGIMSGEGNGIYSPDREVTRAEFATLVAKSLQLPQADSQFTDVPKTHMLYDGVSRAAGAKILSGRGNGVFAPEDKITREEMAIMISNALTYKNINIPLQPLTFVDKDAITYKEHVQVVASAGIVKGDDKNNFLPKVTATRGTAAAFLSGMLQVIENNGDTKDAYIVMHVTEDGKEEKKSWYSTYEEAVVAAQANGIKAVKHKDEYVWVQDGYAIAKKTPAKEIRLYGSDLKQTITYVTYSTELKVLGIEGNYVKVQLANTEGYVKKEEVMLLPAELTKKSYYYVNASDGYLYHRYYDYYAKEPGYAVPYRYGKAPSFLTAGQNVYSIDGKTFGEQSFYQYYNYMSLRTKTEYTAEELDRYVQWRTPDSPLIGLGKTFKEMESKYNVNALFLYAAAIHESDSGRSELAREKNNLFGLNATDANPNEDAKKYDSKKACIEDMAKVYMNEMYLNPAYHLYNGAYLGNKTFGLNVKYASDPYWGQKVAGHMYRFETFLKGNDHNTYKLAKVLQDAEVKKNPNQTDEKLYTVQPEMIVTVVGEEMIGGQAWLQVMSDNPSVTVGYIAKEKVEYVAH</sequence>
<dbReference type="Gene3D" id="1.10.530.10">
    <property type="match status" value="1"/>
</dbReference>
<keyword evidence="5" id="KW-1185">Reference proteome</keyword>
<dbReference type="GO" id="GO:0004040">
    <property type="term" value="F:amidase activity"/>
    <property type="evidence" value="ECO:0007669"/>
    <property type="project" value="InterPro"/>
</dbReference>
<gene>
    <name evidence="4" type="ORF">BAMA_24345</name>
</gene>
<feature type="chain" id="PRO_5001690590" evidence="2">
    <location>
        <begin position="27"/>
        <end position="616"/>
    </location>
</feature>
<feature type="domain" description="SLH" evidence="3">
    <location>
        <begin position="23"/>
        <end position="80"/>
    </location>
</feature>
<comment type="caution">
    <text evidence="4">The sequence shown here is derived from an EMBL/GenBank/DDBJ whole genome shotgun (WGS) entry which is preliminary data.</text>
</comment>
<dbReference type="Proteomes" id="UP000027822">
    <property type="component" value="Unassembled WGS sequence"/>
</dbReference>
<name>A0A073JVV2_9BACI</name>
<dbReference type="EMBL" id="JOTN01000009">
    <property type="protein sequence ID" value="KEK19144.1"/>
    <property type="molecule type" value="Genomic_DNA"/>
</dbReference>
<dbReference type="InterPro" id="IPR002901">
    <property type="entry name" value="MGlyc_endo_b_GlcNAc-like_dom"/>
</dbReference>
<evidence type="ECO:0000256" key="1">
    <source>
        <dbReference type="ARBA" id="ARBA00022729"/>
    </source>
</evidence>
<dbReference type="Pfam" id="PF01832">
    <property type="entry name" value="Glucosaminidase"/>
    <property type="match status" value="1"/>
</dbReference>
<reference evidence="4 5" key="1">
    <citation type="submission" date="2014-06" db="EMBL/GenBank/DDBJ databases">
        <title>Draft genome sequence of Bacillus manliponensis JCM 15802 (MCCC 1A00708).</title>
        <authorList>
            <person name="Lai Q."/>
            <person name="Liu Y."/>
            <person name="Shao Z."/>
        </authorList>
    </citation>
    <scope>NUCLEOTIDE SEQUENCE [LARGE SCALE GENOMIC DNA]</scope>
    <source>
        <strain evidence="4 5">JCM 15802</strain>
    </source>
</reference>
<dbReference type="SMART" id="SM00047">
    <property type="entry name" value="LYZ2"/>
    <property type="match status" value="1"/>
</dbReference>
<evidence type="ECO:0000313" key="5">
    <source>
        <dbReference type="Proteomes" id="UP000027822"/>
    </source>
</evidence>
<dbReference type="Pfam" id="PF00395">
    <property type="entry name" value="SLH"/>
    <property type="match status" value="3"/>
</dbReference>
<feature type="domain" description="SLH" evidence="3">
    <location>
        <begin position="81"/>
        <end position="144"/>
    </location>
</feature>
<dbReference type="eggNOG" id="COG4193">
    <property type="taxonomic scope" value="Bacteria"/>
</dbReference>
<dbReference type="InterPro" id="IPR051465">
    <property type="entry name" value="Cell_Envelope_Struct_Comp"/>
</dbReference>
<dbReference type="AlphaFoldDB" id="A0A073JVV2"/>
<accession>A0A073JVV2</accession>
<keyword evidence="1 2" id="KW-0732">Signal</keyword>
<feature type="signal peptide" evidence="2">
    <location>
        <begin position="1"/>
        <end position="26"/>
    </location>
</feature>
<dbReference type="InterPro" id="IPR001119">
    <property type="entry name" value="SLH_dom"/>
</dbReference>
<dbReference type="RefSeq" id="WP_034639472.1">
    <property type="nucleotide sequence ID" value="NZ_CBCSJC010000008.1"/>
</dbReference>
<organism evidence="4 5">
    <name type="scientific">Bacillus manliponensis</name>
    <dbReference type="NCBI Taxonomy" id="574376"/>
    <lineage>
        <taxon>Bacteria</taxon>
        <taxon>Bacillati</taxon>
        <taxon>Bacillota</taxon>
        <taxon>Bacilli</taxon>
        <taxon>Bacillales</taxon>
        <taxon>Bacillaceae</taxon>
        <taxon>Bacillus</taxon>
        <taxon>Bacillus cereus group</taxon>
    </lineage>
</organism>
<protein>
    <submittedName>
        <fullName evidence="4">Glucosaminidase</fullName>
    </submittedName>
</protein>